<feature type="chain" id="PRO_5020031129" evidence="1">
    <location>
        <begin position="27"/>
        <end position="71"/>
    </location>
</feature>
<evidence type="ECO:0000256" key="1">
    <source>
        <dbReference type="SAM" id="SignalP"/>
    </source>
</evidence>
<accession>A0A4D5RVA8</accession>
<proteinExistence type="predicted"/>
<feature type="signal peptide" evidence="1">
    <location>
        <begin position="1"/>
        <end position="26"/>
    </location>
</feature>
<keyword evidence="1" id="KW-0732">Signal</keyword>
<protein>
    <submittedName>
        <fullName evidence="2">Putative secreted protein</fullName>
    </submittedName>
</protein>
<dbReference type="AlphaFoldDB" id="A0A4D5RVA8"/>
<dbReference type="EMBL" id="GHJT01007291">
    <property type="protein sequence ID" value="MOY41262.1"/>
    <property type="molecule type" value="Transcribed_RNA"/>
</dbReference>
<organism evidence="2">
    <name type="scientific">Ixodes scapularis</name>
    <name type="common">Black-legged tick</name>
    <name type="synonym">Deer tick</name>
    <dbReference type="NCBI Taxonomy" id="6945"/>
    <lineage>
        <taxon>Eukaryota</taxon>
        <taxon>Metazoa</taxon>
        <taxon>Ecdysozoa</taxon>
        <taxon>Arthropoda</taxon>
        <taxon>Chelicerata</taxon>
        <taxon>Arachnida</taxon>
        <taxon>Acari</taxon>
        <taxon>Parasitiformes</taxon>
        <taxon>Ixodida</taxon>
        <taxon>Ixodoidea</taxon>
        <taxon>Ixodidae</taxon>
        <taxon>Ixodinae</taxon>
        <taxon>Ixodes</taxon>
    </lineage>
</organism>
<reference evidence="2" key="1">
    <citation type="submission" date="2019-04" db="EMBL/GenBank/DDBJ databases">
        <title>An insight into the mialome of Ixodes scapularis.</title>
        <authorList>
            <person name="Ribeiro J.M."/>
            <person name="Mather T.N."/>
            <person name="Karim S."/>
        </authorList>
    </citation>
    <scope>NUCLEOTIDE SEQUENCE</scope>
</reference>
<sequence length="71" mass="8262">MTSTFRACVVWCFCYHFLHFPFPTGCWQPTPQTISHSELKCLSVRRLDELNSSTRVDSRRLAFVIVIAQLL</sequence>
<name>A0A4D5RVA8_IXOSC</name>
<evidence type="ECO:0000313" key="2">
    <source>
        <dbReference type="EMBL" id="MOY41262.1"/>
    </source>
</evidence>